<name>N6TQT5_DENPD</name>
<accession>N6TQT5</accession>
<gene>
    <name evidence="1" type="ORF">YQE_03150</name>
</gene>
<protein>
    <submittedName>
        <fullName evidence="1">Uncharacterized protein</fullName>
    </submittedName>
</protein>
<dbReference type="EMBL" id="KB740543">
    <property type="protein sequence ID" value="ENN80423.1"/>
    <property type="molecule type" value="Genomic_DNA"/>
</dbReference>
<feature type="non-terminal residue" evidence="1">
    <location>
        <position position="1"/>
    </location>
</feature>
<reference evidence="1" key="1">
    <citation type="journal article" date="2013" name="Genome Biol.">
        <title>Draft genome of the mountain pine beetle, Dendroctonus ponderosae Hopkins, a major forest pest.</title>
        <authorList>
            <person name="Keeling C.I."/>
            <person name="Yuen M.M."/>
            <person name="Liao N.Y."/>
            <person name="Docking T.R."/>
            <person name="Chan S.K."/>
            <person name="Taylor G.A."/>
            <person name="Palmquist D.L."/>
            <person name="Jackman S.D."/>
            <person name="Nguyen A."/>
            <person name="Li M."/>
            <person name="Henderson H."/>
            <person name="Janes J.K."/>
            <person name="Zhao Y."/>
            <person name="Pandoh P."/>
            <person name="Moore R."/>
            <person name="Sperling F.A."/>
            <person name="Huber D.P."/>
            <person name="Birol I."/>
            <person name="Jones S.J."/>
            <person name="Bohlmann J."/>
        </authorList>
    </citation>
    <scope>NUCLEOTIDE SEQUENCE</scope>
</reference>
<organism evidence="1">
    <name type="scientific">Dendroctonus ponderosae</name>
    <name type="common">Mountain pine beetle</name>
    <dbReference type="NCBI Taxonomy" id="77166"/>
    <lineage>
        <taxon>Eukaryota</taxon>
        <taxon>Metazoa</taxon>
        <taxon>Ecdysozoa</taxon>
        <taxon>Arthropoda</taxon>
        <taxon>Hexapoda</taxon>
        <taxon>Insecta</taxon>
        <taxon>Pterygota</taxon>
        <taxon>Neoptera</taxon>
        <taxon>Endopterygota</taxon>
        <taxon>Coleoptera</taxon>
        <taxon>Polyphaga</taxon>
        <taxon>Cucujiformia</taxon>
        <taxon>Curculionidae</taxon>
        <taxon>Scolytinae</taxon>
        <taxon>Dendroctonus</taxon>
    </lineage>
</organism>
<evidence type="ECO:0000313" key="1">
    <source>
        <dbReference type="EMBL" id="ENN80423.1"/>
    </source>
</evidence>
<dbReference type="HOGENOM" id="CLU_2640652_0_0_1"/>
<dbReference type="OrthoDB" id="422362at2759"/>
<proteinExistence type="predicted"/>
<dbReference type="AlphaFoldDB" id="N6TQT5"/>
<sequence>MTKCSILLVAEFKLRQEAEGIDSLKPPAYIRINKSKPVGNVKCGELDLSNATACECNPQKPLPCGADSNCINRLCLY</sequence>